<feature type="domain" description="DSBA-like thioredoxin" evidence="7">
    <location>
        <begin position="113"/>
        <end position="203"/>
    </location>
</feature>
<proteinExistence type="inferred from homology"/>
<dbReference type="EMBL" id="CP021886">
    <property type="protein sequence ID" value="AWI34511.1"/>
    <property type="molecule type" value="Genomic_DNA"/>
</dbReference>
<protein>
    <recommendedName>
        <fullName evidence="2">Thiol:disulfide interchange protein DsbA</fullName>
    </recommendedName>
</protein>
<evidence type="ECO:0000256" key="6">
    <source>
        <dbReference type="SAM" id="SignalP"/>
    </source>
</evidence>
<feature type="signal peptide" evidence="6">
    <location>
        <begin position="1"/>
        <end position="20"/>
    </location>
</feature>
<name>A0A2U8FE29_9HELI</name>
<dbReference type="InterPro" id="IPR050824">
    <property type="entry name" value="Thiol_disulfide_DsbA"/>
</dbReference>
<dbReference type="RefSeq" id="WP_108911321.1">
    <property type="nucleotide sequence ID" value="NZ_CP021886.1"/>
</dbReference>
<reference evidence="8 9" key="1">
    <citation type="submission" date="2017-06" db="EMBL/GenBank/DDBJ databases">
        <title>Complete genome of Helicobacter apodemus.</title>
        <authorList>
            <person name="Cho S."/>
        </authorList>
    </citation>
    <scope>NUCLEOTIDE SEQUENCE [LARGE SCALE GENOMIC DNA]</scope>
    <source>
        <strain evidence="9">SNUVETPUB-15-01</strain>
    </source>
</reference>
<dbReference type="PANTHER" id="PTHR35891">
    <property type="entry name" value="THIOL:DISULFIDE INTERCHANGE PROTEIN DSBA"/>
    <property type="match status" value="1"/>
</dbReference>
<dbReference type="AlphaFoldDB" id="A0A2U8FE29"/>
<sequence length="213" mass="24636">MKVLKFVVLFFCLLTMQSFANNLTLGVDYIILDKPLKDSQNSVIELFNVGCPHCAYYNGLLPMILEMLPQDTKFLPYHLTTASRFHKEFSDIVVVALLKDKHNNTDTKSPNALYKKVLNYYFNAIHKERKNWKNAQLFLEDSYPLINVNQQEFQQLLNSKEAKEILQAMPEAMAYASIQGVPSFIVNGKYMIMSRNIKSLEDLIFKINVLLEK</sequence>
<comment type="similarity">
    <text evidence="1">Belongs to the thioredoxin family. DsbA subfamily.</text>
</comment>
<dbReference type="GO" id="GO:0016491">
    <property type="term" value="F:oxidoreductase activity"/>
    <property type="evidence" value="ECO:0007669"/>
    <property type="project" value="InterPro"/>
</dbReference>
<dbReference type="KEGG" id="had:CDV25_06840"/>
<organism evidence="8 9">
    <name type="scientific">Helicobacter apodemus</name>
    <dbReference type="NCBI Taxonomy" id="135569"/>
    <lineage>
        <taxon>Bacteria</taxon>
        <taxon>Pseudomonadati</taxon>
        <taxon>Campylobacterota</taxon>
        <taxon>Epsilonproteobacteria</taxon>
        <taxon>Campylobacterales</taxon>
        <taxon>Helicobacteraceae</taxon>
        <taxon>Helicobacter</taxon>
    </lineage>
</organism>
<dbReference type="Pfam" id="PF01323">
    <property type="entry name" value="DSBA"/>
    <property type="match status" value="1"/>
</dbReference>
<dbReference type="OrthoDB" id="9151934at2"/>
<dbReference type="InterPro" id="IPR023205">
    <property type="entry name" value="DsbA/DsbL"/>
</dbReference>
<dbReference type="Gene3D" id="3.40.30.10">
    <property type="entry name" value="Glutaredoxin"/>
    <property type="match status" value="1"/>
</dbReference>
<dbReference type="PANTHER" id="PTHR35891:SF3">
    <property type="entry name" value="THIOL:DISULFIDE INTERCHANGE PROTEIN DSBL"/>
    <property type="match status" value="1"/>
</dbReference>
<keyword evidence="4" id="KW-1015">Disulfide bond</keyword>
<feature type="chain" id="PRO_5016155398" description="Thiol:disulfide interchange protein DsbA" evidence="6">
    <location>
        <begin position="21"/>
        <end position="213"/>
    </location>
</feature>
<evidence type="ECO:0000256" key="5">
    <source>
        <dbReference type="ARBA" id="ARBA00023284"/>
    </source>
</evidence>
<dbReference type="InterPro" id="IPR001853">
    <property type="entry name" value="DSBA-like_thioredoxin_dom"/>
</dbReference>
<dbReference type="SUPFAM" id="SSF52833">
    <property type="entry name" value="Thioredoxin-like"/>
    <property type="match status" value="1"/>
</dbReference>
<keyword evidence="5" id="KW-0676">Redox-active center</keyword>
<evidence type="ECO:0000256" key="1">
    <source>
        <dbReference type="ARBA" id="ARBA00005791"/>
    </source>
</evidence>
<accession>A0A2U8FE29</accession>
<evidence type="ECO:0000313" key="8">
    <source>
        <dbReference type="EMBL" id="AWI34511.1"/>
    </source>
</evidence>
<dbReference type="Proteomes" id="UP000244890">
    <property type="component" value="Chromosome"/>
</dbReference>
<evidence type="ECO:0000259" key="7">
    <source>
        <dbReference type="Pfam" id="PF01323"/>
    </source>
</evidence>
<gene>
    <name evidence="8" type="ORF">CDV25_06840</name>
</gene>
<evidence type="ECO:0000256" key="4">
    <source>
        <dbReference type="ARBA" id="ARBA00023157"/>
    </source>
</evidence>
<evidence type="ECO:0000256" key="3">
    <source>
        <dbReference type="ARBA" id="ARBA00022729"/>
    </source>
</evidence>
<evidence type="ECO:0000256" key="2">
    <source>
        <dbReference type="ARBA" id="ARBA00013831"/>
    </source>
</evidence>
<keyword evidence="3 6" id="KW-0732">Signal</keyword>
<dbReference type="InterPro" id="IPR036249">
    <property type="entry name" value="Thioredoxin-like_sf"/>
</dbReference>
<dbReference type="PIRSF" id="PIRSF001488">
    <property type="entry name" value="Tdi_protein"/>
    <property type="match status" value="1"/>
</dbReference>
<evidence type="ECO:0000313" key="9">
    <source>
        <dbReference type="Proteomes" id="UP000244890"/>
    </source>
</evidence>